<protein>
    <submittedName>
        <fullName evidence="1">HEAT repeat domain-containing protein</fullName>
    </submittedName>
</protein>
<dbReference type="InterPro" id="IPR004155">
    <property type="entry name" value="PBS_lyase_HEAT"/>
</dbReference>
<dbReference type="Pfam" id="PF13646">
    <property type="entry name" value="HEAT_2"/>
    <property type="match status" value="1"/>
</dbReference>
<dbReference type="InterPro" id="IPR016024">
    <property type="entry name" value="ARM-type_fold"/>
</dbReference>
<dbReference type="SUPFAM" id="SSF48371">
    <property type="entry name" value="ARM repeat"/>
    <property type="match status" value="1"/>
</dbReference>
<dbReference type="RefSeq" id="WP_394402215.1">
    <property type="nucleotide sequence ID" value="NZ_JBIGHW010000027.1"/>
</dbReference>
<keyword evidence="2" id="KW-1185">Reference proteome</keyword>
<name>A0ABW7FQ78_9BURK</name>
<dbReference type="Gene3D" id="1.25.10.10">
    <property type="entry name" value="Leucine-rich Repeat Variant"/>
    <property type="match status" value="1"/>
</dbReference>
<gene>
    <name evidence="1" type="ORF">ACG0Z3_22730</name>
</gene>
<evidence type="ECO:0000313" key="1">
    <source>
        <dbReference type="EMBL" id="MFG6443513.1"/>
    </source>
</evidence>
<dbReference type="InterPro" id="IPR011989">
    <property type="entry name" value="ARM-like"/>
</dbReference>
<dbReference type="Proteomes" id="UP001606301">
    <property type="component" value="Unassembled WGS sequence"/>
</dbReference>
<sequence length="270" mass="29967">MAEKAELSGCVDKFFSNRGEDFGDVISALERYARHGHYLNTLESHIQEFIGNPLHELPTVDASRVVLELGDKWSLLLANQGSPTQQLYSQPFRGFICPINHPLTISRYSYSDEWKPDVLGQDIRVQPCTQTTIQPLSACYFDGRKELVDVAITAESTAVLKLFEVPTAPMEWAFDRTSHTPTGVIAADPSATRRQYILKVLGEIGSATSISHIERACKDDLHYVRWAAVQALGKLSGEKALGVLEEMSHQDPQVAIRSAAKEAIRNSARN</sequence>
<proteinExistence type="predicted"/>
<dbReference type="EMBL" id="JBIGHW010000027">
    <property type="protein sequence ID" value="MFG6443513.1"/>
    <property type="molecule type" value="Genomic_DNA"/>
</dbReference>
<accession>A0ABW7FQ78</accession>
<comment type="caution">
    <text evidence="1">The sequence shown here is derived from an EMBL/GenBank/DDBJ whole genome shotgun (WGS) entry which is preliminary data.</text>
</comment>
<reference evidence="1 2" key="1">
    <citation type="submission" date="2024-08" db="EMBL/GenBank/DDBJ databases">
        <authorList>
            <person name="Lu H."/>
        </authorList>
    </citation>
    <scope>NUCLEOTIDE SEQUENCE [LARGE SCALE GENOMIC DNA]</scope>
    <source>
        <strain evidence="1 2">LKC17W</strain>
    </source>
</reference>
<dbReference type="SMART" id="SM00567">
    <property type="entry name" value="EZ_HEAT"/>
    <property type="match status" value="2"/>
</dbReference>
<organism evidence="1 2">
    <name type="scientific">Pelomonas margarita</name>
    <dbReference type="NCBI Taxonomy" id="3299031"/>
    <lineage>
        <taxon>Bacteria</taxon>
        <taxon>Pseudomonadati</taxon>
        <taxon>Pseudomonadota</taxon>
        <taxon>Betaproteobacteria</taxon>
        <taxon>Burkholderiales</taxon>
        <taxon>Sphaerotilaceae</taxon>
        <taxon>Roseateles</taxon>
    </lineage>
</organism>
<evidence type="ECO:0000313" key="2">
    <source>
        <dbReference type="Proteomes" id="UP001606301"/>
    </source>
</evidence>